<dbReference type="InterPro" id="IPR021320">
    <property type="entry name" value="DUF2905"/>
</dbReference>
<evidence type="ECO:0000313" key="3">
    <source>
        <dbReference type="Proteomes" id="UP000334340"/>
    </source>
</evidence>
<dbReference type="EMBL" id="CABIKM010000064">
    <property type="protein sequence ID" value="VUZ86554.1"/>
    <property type="molecule type" value="Genomic_DNA"/>
</dbReference>
<feature type="transmembrane region" description="Helical" evidence="1">
    <location>
        <begin position="64"/>
        <end position="87"/>
    </location>
</feature>
<dbReference type="AlphaFoldDB" id="A0A564ZMK9"/>
<dbReference type="PANTHER" id="PTHR36443">
    <property type="entry name" value="BSR5223 PROTEIN"/>
    <property type="match status" value="1"/>
</dbReference>
<evidence type="ECO:0000313" key="2">
    <source>
        <dbReference type="EMBL" id="VUZ86554.1"/>
    </source>
</evidence>
<keyword evidence="1" id="KW-0812">Transmembrane</keyword>
<dbReference type="Pfam" id="PF11146">
    <property type="entry name" value="DUF2905"/>
    <property type="match status" value="1"/>
</dbReference>
<protein>
    <recommendedName>
        <fullName evidence="4">DUF2905 domain-containing protein</fullName>
    </recommendedName>
</protein>
<dbReference type="PANTHER" id="PTHR36443:SF1">
    <property type="entry name" value="BSR5223 PROTEIN"/>
    <property type="match status" value="1"/>
</dbReference>
<evidence type="ECO:0000256" key="1">
    <source>
        <dbReference type="SAM" id="Phobius"/>
    </source>
</evidence>
<reference evidence="2 3" key="1">
    <citation type="submission" date="2019-07" db="EMBL/GenBank/DDBJ databases">
        <authorList>
            <person name="Cremers G."/>
        </authorList>
    </citation>
    <scope>NUCLEOTIDE SEQUENCE [LARGE SCALE GENOMIC DNA]</scope>
</reference>
<gene>
    <name evidence="2" type="ORF">MELA_02958</name>
</gene>
<keyword evidence="1" id="KW-0472">Membrane</keyword>
<proteinExistence type="predicted"/>
<organism evidence="2 3">
    <name type="scientific">Candidatus Methylomirabilis lanthanidiphila</name>
    <dbReference type="NCBI Taxonomy" id="2211376"/>
    <lineage>
        <taxon>Bacteria</taxon>
        <taxon>Candidatus Methylomirabilota</taxon>
        <taxon>Candidatus Methylomirabilia</taxon>
        <taxon>Candidatus Methylomirabilales</taxon>
        <taxon>Candidatus Methylomirabilaceae</taxon>
        <taxon>Candidatus Methylomirabilis</taxon>
    </lineage>
</organism>
<sequence>MARIAGVLDVAGGGGSVQGFDSLARMLILFGLVVAAIGGLLLFIGKVPFIGRLPGDIYIQRKNFSFYFPLTTSILLSILLTILFSLFRRR</sequence>
<evidence type="ECO:0008006" key="4">
    <source>
        <dbReference type="Google" id="ProtNLM"/>
    </source>
</evidence>
<accession>A0A564ZMK9</accession>
<dbReference type="Proteomes" id="UP000334340">
    <property type="component" value="Unassembled WGS sequence"/>
</dbReference>
<feature type="transmembrane region" description="Helical" evidence="1">
    <location>
        <begin position="26"/>
        <end position="44"/>
    </location>
</feature>
<keyword evidence="1" id="KW-1133">Transmembrane helix</keyword>
<keyword evidence="3" id="KW-1185">Reference proteome</keyword>
<name>A0A564ZMK9_9BACT</name>